<feature type="transmembrane region" description="Helical" evidence="1">
    <location>
        <begin position="26"/>
        <end position="45"/>
    </location>
</feature>
<protein>
    <submittedName>
        <fullName evidence="2">Uncharacterized protein</fullName>
    </submittedName>
</protein>
<keyword evidence="3" id="KW-1185">Reference proteome</keyword>
<evidence type="ECO:0000313" key="2">
    <source>
        <dbReference type="EMBL" id="MBK1834906.1"/>
    </source>
</evidence>
<dbReference type="AlphaFoldDB" id="A0A934RUW2"/>
<proteinExistence type="predicted"/>
<name>A0A934RUW2_9BACT</name>
<reference evidence="2" key="1">
    <citation type="submission" date="2021-01" db="EMBL/GenBank/DDBJ databases">
        <title>Modified the classification status of verrucomicrobia.</title>
        <authorList>
            <person name="Feng X."/>
        </authorList>
    </citation>
    <scope>NUCLEOTIDE SEQUENCE</scope>
    <source>
        <strain evidence="2">KCTC 12986</strain>
    </source>
</reference>
<dbReference type="EMBL" id="JAENIO010000035">
    <property type="protein sequence ID" value="MBK1834906.1"/>
    <property type="molecule type" value="Genomic_DNA"/>
</dbReference>
<evidence type="ECO:0000313" key="3">
    <source>
        <dbReference type="Proteomes" id="UP000604083"/>
    </source>
</evidence>
<gene>
    <name evidence="2" type="ORF">JIN78_12620</name>
</gene>
<comment type="caution">
    <text evidence="2">The sequence shown here is derived from an EMBL/GenBank/DDBJ whole genome shotgun (WGS) entry which is preliminary data.</text>
</comment>
<organism evidence="2 3">
    <name type="scientific">Roseibacillus ishigakijimensis</name>
    <dbReference type="NCBI Taxonomy" id="454146"/>
    <lineage>
        <taxon>Bacteria</taxon>
        <taxon>Pseudomonadati</taxon>
        <taxon>Verrucomicrobiota</taxon>
        <taxon>Verrucomicrobiia</taxon>
        <taxon>Verrucomicrobiales</taxon>
        <taxon>Verrucomicrobiaceae</taxon>
        <taxon>Roseibacillus</taxon>
    </lineage>
</organism>
<sequence>MNLTLACTTCAKAFHAVGGNAAGLAILFLLVVIVAVLAMVAVVMFRMARREQENLDPRFQDDFNPQSTH</sequence>
<dbReference type="Proteomes" id="UP000604083">
    <property type="component" value="Unassembled WGS sequence"/>
</dbReference>
<keyword evidence="1" id="KW-0472">Membrane</keyword>
<evidence type="ECO:0000256" key="1">
    <source>
        <dbReference type="SAM" id="Phobius"/>
    </source>
</evidence>
<dbReference type="RefSeq" id="WP_200392340.1">
    <property type="nucleotide sequence ID" value="NZ_JAENIO010000035.1"/>
</dbReference>
<keyword evidence="1" id="KW-1133">Transmembrane helix</keyword>
<accession>A0A934RUW2</accession>
<keyword evidence="1" id="KW-0812">Transmembrane</keyword>